<gene>
    <name evidence="1" type="ORF">MCEL_25470</name>
</gene>
<dbReference type="AntiFam" id="ANF00178">
    <property type="entry name" value="Shadow ORF (opposite dhbF)"/>
</dbReference>
<evidence type="ECO:0000313" key="1">
    <source>
        <dbReference type="EMBL" id="BBY44252.1"/>
    </source>
</evidence>
<protein>
    <submittedName>
        <fullName evidence="1">Uncharacterized protein</fullName>
    </submittedName>
</protein>
<name>A0A7I7RI93_MYCCF</name>
<dbReference type="AlphaFoldDB" id="A0A7I7RI93"/>
<organism evidence="1 2">
    <name type="scientific">Mycolicibacterium celeriflavum</name>
    <name type="common">Mycobacterium celeriflavum</name>
    <dbReference type="NCBI Taxonomy" id="1249101"/>
    <lineage>
        <taxon>Bacteria</taxon>
        <taxon>Bacillati</taxon>
        <taxon>Actinomycetota</taxon>
        <taxon>Actinomycetes</taxon>
        <taxon>Mycobacteriales</taxon>
        <taxon>Mycobacteriaceae</taxon>
        <taxon>Mycolicibacterium</taxon>
    </lineage>
</organism>
<keyword evidence="2" id="KW-1185">Reference proteome</keyword>
<dbReference type="EMBL" id="AP022591">
    <property type="protein sequence ID" value="BBY44252.1"/>
    <property type="molecule type" value="Genomic_DNA"/>
</dbReference>
<reference evidence="1 2" key="1">
    <citation type="journal article" date="2019" name="Emerg. Microbes Infect.">
        <title>Comprehensive subspecies identification of 175 nontuberculous mycobacteria species based on 7547 genomic profiles.</title>
        <authorList>
            <person name="Matsumoto Y."/>
            <person name="Kinjo T."/>
            <person name="Motooka D."/>
            <person name="Nabeya D."/>
            <person name="Jung N."/>
            <person name="Uechi K."/>
            <person name="Horii T."/>
            <person name="Iida T."/>
            <person name="Fujita J."/>
            <person name="Nakamura S."/>
        </authorList>
    </citation>
    <scope>NUCLEOTIDE SEQUENCE [LARGE SCALE GENOMIC DNA]</scope>
    <source>
        <strain evidence="1 2">JCM 18439</strain>
    </source>
</reference>
<dbReference type="Proteomes" id="UP000466431">
    <property type="component" value="Chromosome"/>
</dbReference>
<evidence type="ECO:0000313" key="2">
    <source>
        <dbReference type="Proteomes" id="UP000466431"/>
    </source>
</evidence>
<sequence length="82" mass="8866">MGQAAGRVEAIDQYLEGHILVFIGLDAAPAYLGQKLVHRGIAGQIDAQHQRVDEESHQIVEGWIGATGDRKAHRDIGITAQP</sequence>
<accession>A0A7I7RI93</accession>
<dbReference type="KEGG" id="mcee:MCEL_25470"/>
<proteinExistence type="predicted"/>